<comment type="caution">
    <text evidence="1">The sequence shown here is derived from an EMBL/GenBank/DDBJ whole genome shotgun (WGS) entry which is preliminary data.</text>
</comment>
<dbReference type="RefSeq" id="WP_344648617.1">
    <property type="nucleotide sequence ID" value="NZ_BAAAGX010000008.1"/>
</dbReference>
<evidence type="ECO:0000313" key="1">
    <source>
        <dbReference type="EMBL" id="GAA0235832.1"/>
    </source>
</evidence>
<evidence type="ECO:0000313" key="2">
    <source>
        <dbReference type="Proteomes" id="UP001500967"/>
    </source>
</evidence>
<dbReference type="EMBL" id="BAAAGX010000008">
    <property type="protein sequence ID" value="GAA0235832.1"/>
    <property type="molecule type" value="Genomic_DNA"/>
</dbReference>
<dbReference type="InterPro" id="IPR038056">
    <property type="entry name" value="YjbR-like_sf"/>
</dbReference>
<protein>
    <submittedName>
        <fullName evidence="1">MmcQ/YjbR family DNA-binding protein</fullName>
    </submittedName>
</protein>
<keyword evidence="2" id="KW-1185">Reference proteome</keyword>
<organism evidence="1 2">
    <name type="scientific">Cryptosporangium japonicum</name>
    <dbReference type="NCBI Taxonomy" id="80872"/>
    <lineage>
        <taxon>Bacteria</taxon>
        <taxon>Bacillati</taxon>
        <taxon>Actinomycetota</taxon>
        <taxon>Actinomycetes</taxon>
        <taxon>Cryptosporangiales</taxon>
        <taxon>Cryptosporangiaceae</taxon>
        <taxon>Cryptosporangium</taxon>
    </lineage>
</organism>
<dbReference type="Proteomes" id="UP001500967">
    <property type="component" value="Unassembled WGS sequence"/>
</dbReference>
<gene>
    <name evidence="1" type="ORF">GCM10009539_21440</name>
</gene>
<proteinExistence type="predicted"/>
<dbReference type="Pfam" id="PF04237">
    <property type="entry name" value="YjbR"/>
    <property type="match status" value="1"/>
</dbReference>
<dbReference type="SUPFAM" id="SSF142906">
    <property type="entry name" value="YjbR-like"/>
    <property type="match status" value="1"/>
</dbReference>
<keyword evidence="1" id="KW-0238">DNA-binding</keyword>
<reference evidence="2" key="1">
    <citation type="journal article" date="2019" name="Int. J. Syst. Evol. Microbiol.">
        <title>The Global Catalogue of Microorganisms (GCM) 10K type strain sequencing project: providing services to taxonomists for standard genome sequencing and annotation.</title>
        <authorList>
            <consortium name="The Broad Institute Genomics Platform"/>
            <consortium name="The Broad Institute Genome Sequencing Center for Infectious Disease"/>
            <person name="Wu L."/>
            <person name="Ma J."/>
        </authorList>
    </citation>
    <scope>NUCLEOTIDE SEQUENCE [LARGE SCALE GENOMIC DNA]</scope>
    <source>
        <strain evidence="2">JCM 10425</strain>
    </source>
</reference>
<dbReference type="InterPro" id="IPR058532">
    <property type="entry name" value="YjbR/MT2646/Rv2570-like"/>
</dbReference>
<accession>A0ABP3DLR1</accession>
<name>A0ABP3DLR1_9ACTN</name>
<dbReference type="GO" id="GO:0003677">
    <property type="term" value="F:DNA binding"/>
    <property type="evidence" value="ECO:0007669"/>
    <property type="project" value="UniProtKB-KW"/>
</dbReference>
<sequence>MATWDDVRRIALALPESSEATSYGQPAWKVRGKTFVWDRSERTDDPSPVLGARVADEGAKAALIADDPGVYFTIPHFDGYAAVLVRLDAIPLDELTELITEAWLLRAPKRVAAAYACAHGIERSPT</sequence>
<dbReference type="Gene3D" id="3.90.1150.30">
    <property type="match status" value="1"/>
</dbReference>